<protein>
    <submittedName>
        <fullName evidence="3">Uncharacterized protein</fullName>
    </submittedName>
</protein>
<organism evidence="3 4">
    <name type="scientific">Gluconobacter thailandicus</name>
    <dbReference type="NCBI Taxonomy" id="257438"/>
    <lineage>
        <taxon>Bacteria</taxon>
        <taxon>Pseudomonadati</taxon>
        <taxon>Pseudomonadota</taxon>
        <taxon>Alphaproteobacteria</taxon>
        <taxon>Acetobacterales</taxon>
        <taxon>Acetobacteraceae</taxon>
        <taxon>Gluconobacter</taxon>
    </lineage>
</organism>
<evidence type="ECO:0000256" key="2">
    <source>
        <dbReference type="SAM" id="Phobius"/>
    </source>
</evidence>
<feature type="transmembrane region" description="Helical" evidence="2">
    <location>
        <begin position="122"/>
        <end position="143"/>
    </location>
</feature>
<proteinExistence type="predicted"/>
<keyword evidence="2" id="KW-0812">Transmembrane</keyword>
<evidence type="ECO:0000313" key="3">
    <source>
        <dbReference type="EMBL" id="QEH95013.1"/>
    </source>
</evidence>
<dbReference type="AlphaFoldDB" id="A0AAP9JG96"/>
<dbReference type="EMBL" id="CP043043">
    <property type="protein sequence ID" value="QEH95013.1"/>
    <property type="molecule type" value="Genomic_DNA"/>
</dbReference>
<name>A0AAP9JG96_GLUTH</name>
<keyword evidence="2" id="KW-0472">Membrane</keyword>
<evidence type="ECO:0000313" key="4">
    <source>
        <dbReference type="Proteomes" id="UP000323560"/>
    </source>
</evidence>
<feature type="coiled-coil region" evidence="1">
    <location>
        <begin position="69"/>
        <end position="96"/>
    </location>
</feature>
<reference evidence="3 4" key="1">
    <citation type="submission" date="2019-08" db="EMBL/GenBank/DDBJ databases">
        <title>Gluconobacter frateurii HD924 genome.</title>
        <authorList>
            <person name="Liu Y."/>
            <person name="Zhang P."/>
        </authorList>
    </citation>
    <scope>NUCLEOTIDE SEQUENCE [LARGE SCALE GENOMIC DNA]</scope>
    <source>
        <strain evidence="3 4">HD924</strain>
    </source>
</reference>
<dbReference type="Proteomes" id="UP000323560">
    <property type="component" value="Chromosome"/>
</dbReference>
<dbReference type="RefSeq" id="WP_048843598.1">
    <property type="nucleotide sequence ID" value="NZ_CP043043.1"/>
</dbReference>
<sequence>MTDTFDPKDIKVLSDILALVLEESPGSAQNALDALRTRARRNNLTGGALKNLFTSLATDPMRTGTSAREAQLRQAIARLEGEIRTQQGRIRSLQATLSRTQMDAYSLQAEVVTNKAQQPWRYIAIAFGVSAGLLLGIAATQLYHSLTDPPPIDRSVYFR</sequence>
<accession>A0AAP9JG96</accession>
<gene>
    <name evidence="3" type="ORF">FXF46_01110</name>
</gene>
<evidence type="ECO:0000256" key="1">
    <source>
        <dbReference type="SAM" id="Coils"/>
    </source>
</evidence>
<keyword evidence="2" id="KW-1133">Transmembrane helix</keyword>
<keyword evidence="1" id="KW-0175">Coiled coil</keyword>
<dbReference type="KEGG" id="gti:FXF46_01110"/>